<feature type="signal peptide" evidence="1">
    <location>
        <begin position="1"/>
        <end position="20"/>
    </location>
</feature>
<dbReference type="Pfam" id="PF13360">
    <property type="entry name" value="PQQ_2"/>
    <property type="match status" value="1"/>
</dbReference>
<evidence type="ECO:0000313" key="5">
    <source>
        <dbReference type="WBParaSite" id="NBR_0001386101-mRNA-1"/>
    </source>
</evidence>
<keyword evidence="4" id="KW-1185">Reference proteome</keyword>
<reference evidence="5" key="1">
    <citation type="submission" date="2017-02" db="UniProtKB">
        <authorList>
            <consortium name="WormBaseParasite"/>
        </authorList>
    </citation>
    <scope>IDENTIFICATION</scope>
</reference>
<dbReference type="Proteomes" id="UP000271162">
    <property type="component" value="Unassembled WGS sequence"/>
</dbReference>
<evidence type="ECO:0000256" key="1">
    <source>
        <dbReference type="SAM" id="SignalP"/>
    </source>
</evidence>
<feature type="chain" id="PRO_5043125550" evidence="1">
    <location>
        <begin position="21"/>
        <end position="199"/>
    </location>
</feature>
<dbReference type="WBParaSite" id="NBR_0001386101-mRNA-1">
    <property type="protein sequence ID" value="NBR_0001386101-mRNA-1"/>
    <property type="gene ID" value="NBR_0001386101"/>
</dbReference>
<protein>
    <submittedName>
        <fullName evidence="5">PQQ-binding-like beta-propeller repeat protein</fullName>
    </submittedName>
</protein>
<accession>A0A0N4YBL3</accession>
<keyword evidence="1" id="KW-0732">Signal</keyword>
<dbReference type="InterPro" id="IPR015943">
    <property type="entry name" value="WD40/YVTN_repeat-like_dom_sf"/>
</dbReference>
<evidence type="ECO:0000259" key="2">
    <source>
        <dbReference type="Pfam" id="PF13360"/>
    </source>
</evidence>
<dbReference type="OMA" id="YPYQHFT"/>
<name>A0A0N4YBL3_NIPBR</name>
<dbReference type="InterPro" id="IPR018391">
    <property type="entry name" value="PQQ_b-propeller_rpt"/>
</dbReference>
<feature type="domain" description="Pyrrolo-quinoline quinone repeat" evidence="2">
    <location>
        <begin position="35"/>
        <end position="197"/>
    </location>
</feature>
<reference evidence="3 4" key="2">
    <citation type="submission" date="2018-11" db="EMBL/GenBank/DDBJ databases">
        <authorList>
            <consortium name="Pathogen Informatics"/>
        </authorList>
    </citation>
    <scope>NUCLEOTIDE SEQUENCE [LARGE SCALE GENOMIC DNA]</scope>
</reference>
<sequence>MLSLKLGGLLLLFTGFLCCAEDFDDVIPQSSAPFSTVLVSIMDGQLIALDTSTGDTRWKIEGEPILRAPTTVKQGFTFLPNPQDGSLYTLKEGILKRLPLSIPALVHASPLKSTDGVLYAGSKKDVWLEIDPHTGTKVETMSATSDKVCPVRHHNGIFVGKTEYRISMIDTKNRAKTWNTTFSDYSAHLLPGNLIRLTR</sequence>
<dbReference type="InterPro" id="IPR002372">
    <property type="entry name" value="PQQ_rpt_dom"/>
</dbReference>
<dbReference type="STRING" id="27835.A0A0N4YBL3"/>
<evidence type="ECO:0000313" key="3">
    <source>
        <dbReference type="EMBL" id="VDL77451.1"/>
    </source>
</evidence>
<dbReference type="AlphaFoldDB" id="A0A0N4YBL3"/>
<gene>
    <name evidence="3" type="ORF">NBR_LOCUS13862</name>
</gene>
<dbReference type="SMART" id="SM00564">
    <property type="entry name" value="PQQ"/>
    <property type="match status" value="3"/>
</dbReference>
<dbReference type="SUPFAM" id="SSF50998">
    <property type="entry name" value="Quinoprotein alcohol dehydrogenase-like"/>
    <property type="match status" value="1"/>
</dbReference>
<dbReference type="InterPro" id="IPR011047">
    <property type="entry name" value="Quinoprotein_ADH-like_sf"/>
</dbReference>
<dbReference type="EMBL" id="UYSL01021165">
    <property type="protein sequence ID" value="VDL77451.1"/>
    <property type="molecule type" value="Genomic_DNA"/>
</dbReference>
<evidence type="ECO:0000313" key="4">
    <source>
        <dbReference type="Proteomes" id="UP000271162"/>
    </source>
</evidence>
<proteinExistence type="predicted"/>
<dbReference type="Gene3D" id="2.130.10.10">
    <property type="entry name" value="YVTN repeat-like/Quinoprotein amine dehydrogenase"/>
    <property type="match status" value="1"/>
</dbReference>
<organism evidence="5">
    <name type="scientific">Nippostrongylus brasiliensis</name>
    <name type="common">Rat hookworm</name>
    <dbReference type="NCBI Taxonomy" id="27835"/>
    <lineage>
        <taxon>Eukaryota</taxon>
        <taxon>Metazoa</taxon>
        <taxon>Ecdysozoa</taxon>
        <taxon>Nematoda</taxon>
        <taxon>Chromadorea</taxon>
        <taxon>Rhabditida</taxon>
        <taxon>Rhabditina</taxon>
        <taxon>Rhabditomorpha</taxon>
        <taxon>Strongyloidea</taxon>
        <taxon>Heligmosomidae</taxon>
        <taxon>Nippostrongylus</taxon>
    </lineage>
</organism>